<dbReference type="InterPro" id="IPR017853">
    <property type="entry name" value="GH"/>
</dbReference>
<dbReference type="RefSeq" id="WP_173122184.1">
    <property type="nucleotide sequence ID" value="NZ_JABRWJ010000002.1"/>
</dbReference>
<evidence type="ECO:0008006" key="3">
    <source>
        <dbReference type="Google" id="ProtNLM"/>
    </source>
</evidence>
<dbReference type="EMBL" id="JABRWJ010000002">
    <property type="protein sequence ID" value="NRF67101.1"/>
    <property type="molecule type" value="Genomic_DNA"/>
</dbReference>
<dbReference type="Pfam" id="PF22612">
    <property type="entry name" value="GH113"/>
    <property type="match status" value="1"/>
</dbReference>
<organism evidence="1 2">
    <name type="scientific">Pseudaquabacterium terrae</name>
    <dbReference type="NCBI Taxonomy" id="2732868"/>
    <lineage>
        <taxon>Bacteria</taxon>
        <taxon>Pseudomonadati</taxon>
        <taxon>Pseudomonadota</taxon>
        <taxon>Betaproteobacteria</taxon>
        <taxon>Burkholderiales</taxon>
        <taxon>Sphaerotilaceae</taxon>
        <taxon>Pseudaquabacterium</taxon>
    </lineage>
</organism>
<reference evidence="1 2" key="1">
    <citation type="submission" date="2020-05" db="EMBL/GenBank/DDBJ databases">
        <title>Aquincola sp. isolate from soil.</title>
        <authorList>
            <person name="Han J."/>
            <person name="Kim D.-U."/>
        </authorList>
    </citation>
    <scope>NUCLEOTIDE SEQUENCE [LARGE SCALE GENOMIC DNA]</scope>
    <source>
        <strain evidence="1 2">S2</strain>
    </source>
</reference>
<sequence>MNVLSNVVARVMFVLLITFSVPVPAQVVGWTFKGASSGVPSWDLTETTPRDEDLKEAIERMKRNGVNWYEIGVAWFMPSLTSIVVEPIYDRERIHPAASGSLLPTVSDQRLEQVIAKFRTNGIKVYLRPSVEPNMAAWRGDIAPTDWNQWFNSYTGFITHYARLAQRSGAEMLSVGLELNSSVGRTENWRALIAAVRSVYSGAISYDCGGVLYHGRDEDYTTMDLVRNWQAASVGDFLSAVDYIGIDWYPPIASRSDSSVAEMTENARAIADQFLRPLVQRFGKPIYFGEIDYASVDRSAMNPLLYRSGNIDEGEQASAFEAIFRVFSNQPWFAGMFPASHFLTVFKDQAGTTNSIWFKPAEGVFQRWYGGALAKAGCLFDWAERTYPTLFPNSHIGNGLDYYAPYYYRYYPGSANYVGVSSDNQRVWLLGSITGGQLTEVGTFEAFAATAGC</sequence>
<name>A0ABX2EES0_9BURK</name>
<evidence type="ECO:0000313" key="2">
    <source>
        <dbReference type="Proteomes" id="UP000737171"/>
    </source>
</evidence>
<accession>A0ABX2EES0</accession>
<gene>
    <name evidence="1" type="ORF">HLB44_08920</name>
</gene>
<keyword evidence="2" id="KW-1185">Reference proteome</keyword>
<evidence type="ECO:0000313" key="1">
    <source>
        <dbReference type="EMBL" id="NRF67101.1"/>
    </source>
</evidence>
<dbReference type="SUPFAM" id="SSF51445">
    <property type="entry name" value="(Trans)glycosidases"/>
    <property type="match status" value="1"/>
</dbReference>
<dbReference type="InterPro" id="IPR055151">
    <property type="entry name" value="GH113"/>
</dbReference>
<dbReference type="Proteomes" id="UP000737171">
    <property type="component" value="Unassembled WGS sequence"/>
</dbReference>
<proteinExistence type="predicted"/>
<dbReference type="Gene3D" id="3.20.20.80">
    <property type="entry name" value="Glycosidases"/>
    <property type="match status" value="1"/>
</dbReference>
<dbReference type="CDD" id="cd19608">
    <property type="entry name" value="GH113_mannanase-like"/>
    <property type="match status" value="1"/>
</dbReference>
<protein>
    <recommendedName>
        <fullName evidence="3">GTA TIM-barrel-like domain-containing protein</fullName>
    </recommendedName>
</protein>
<comment type="caution">
    <text evidence="1">The sequence shown here is derived from an EMBL/GenBank/DDBJ whole genome shotgun (WGS) entry which is preliminary data.</text>
</comment>